<dbReference type="PANTHER" id="PTHR46497:SF1">
    <property type="entry name" value="THIOREDOXIN DOMAIN-CONTAINING PROTEIN 11"/>
    <property type="match status" value="1"/>
</dbReference>
<reference evidence="4" key="1">
    <citation type="submission" date="2011-08" db="EMBL/GenBank/DDBJ databases">
        <authorList>
            <person name="Rombauts S."/>
        </authorList>
    </citation>
    <scope>NUCLEOTIDE SEQUENCE</scope>
    <source>
        <strain evidence="4">London</strain>
    </source>
</reference>
<dbReference type="InterPro" id="IPR036249">
    <property type="entry name" value="Thioredoxin-like_sf"/>
</dbReference>
<evidence type="ECO:0000313" key="3">
    <source>
        <dbReference type="EnsemblMetazoa" id="tetur01g13810.1"/>
    </source>
</evidence>
<dbReference type="SUPFAM" id="SSF52833">
    <property type="entry name" value="Thioredoxin-like"/>
    <property type="match status" value="2"/>
</dbReference>
<dbReference type="Pfam" id="PF00085">
    <property type="entry name" value="Thioredoxin"/>
    <property type="match status" value="1"/>
</dbReference>
<name>T1JTE4_TETUR</name>
<keyword evidence="4" id="KW-1185">Reference proteome</keyword>
<reference evidence="3" key="2">
    <citation type="submission" date="2015-06" db="UniProtKB">
        <authorList>
            <consortium name="EnsemblMetazoa"/>
        </authorList>
    </citation>
    <scope>IDENTIFICATION</scope>
</reference>
<organism evidence="3 4">
    <name type="scientific">Tetranychus urticae</name>
    <name type="common">Two-spotted spider mite</name>
    <dbReference type="NCBI Taxonomy" id="32264"/>
    <lineage>
        <taxon>Eukaryota</taxon>
        <taxon>Metazoa</taxon>
        <taxon>Ecdysozoa</taxon>
        <taxon>Arthropoda</taxon>
        <taxon>Chelicerata</taxon>
        <taxon>Arachnida</taxon>
        <taxon>Acari</taxon>
        <taxon>Acariformes</taxon>
        <taxon>Trombidiformes</taxon>
        <taxon>Prostigmata</taxon>
        <taxon>Eleutherengona</taxon>
        <taxon>Raphignathae</taxon>
        <taxon>Tetranychoidea</taxon>
        <taxon>Tetranychidae</taxon>
        <taxon>Tetranychus</taxon>
    </lineage>
</organism>
<dbReference type="EMBL" id="CAEY01000474">
    <property type="status" value="NOT_ANNOTATED_CDS"/>
    <property type="molecule type" value="Genomic_DNA"/>
</dbReference>
<dbReference type="OMA" id="VIYLYHQ"/>
<sequence length="1046" mass="120004">MGEESAHSRLESSLEDKNVDDCDVRHERDVQFVNTIYPDQSHQQEQVQFNSISTNGLKNRLSPYLDKKGLVLNGGHVDTRGVVQNIKMRLQNFINAIRARIKQLSIVLIISITVLATLKHDRLIIRKTPPPSKFFSTDSLIEDYETGSFSELITRSSESDVSFTMYYAPWDAQCIKFKREFEIIASHYPNQIYFAAINCWWPDGECRQHNMIHQYPSFSAHLRNIGALTYPGPLMAGYIIHYLDNLIDPLTPIQDEGQLLDLISKHDGVAVGYFDFNDPSTLSSYDLFFKASVRALQSDPFRLVKFCVITSRKVAQKVRINTTSSINLYSWNTTSIVETDFKNSDAVLKWIYSNLFDDWKGLVDWLIPSGRKSDALAEILESSPTLVLLTPRSLIFGISPYYDILREVAMDYHNCENSPTIKSLIHRSILRRRATEESLIEMEEKCHELMNPIAEKSDIWKMSNVISEDTCCHSQIVRWRPIGKSAEKKCYCTACIRINLSKCPSGCKKFNCLATVARYLNSFEPLEINKTASFCNEIKSTYQPKYTPYYKIEVTCSGNLPNEMDSHQYSLINDNRDDTYDSEYFSSLKYLSEDSNVGSFNFPTKDDKIVRMMKNLEHQYCYRLALGLNYSDFNFPDSGEGSLSSTSSKWRENFTGLGCKANKTLKFLAIDSILYPGFAESLGIDIFNETHATLAFIIESHQENIYLLNHQVASSCCSSSTINKRAFYEIIKNYTDNKLVRYLRSSTDKSVSSSEQCLKGLGNDQIICVPEIHSNNFKEIALSPKRDVLVMYFTPWCGYCSTVAHIYLSVAKYFQNIDGILFTRINGDTNDLPFEYNVDKYPTIMLFPAYRKSETVTFPSTRSITQSNLLGFILTYAQPSVKLQIALSLCDVNCLLRNWFNYQRHSSTLFKSYKNDLISLVFLRDKLSDLRKKQRALQQPFIDHYIANLRKKRSQFELLFNVKQFLVKRLSDISKKSVDELIDVKKDQEWLAETVSEILRPSSQTESKSKSKKSKSRNSSPSKSSKEDNKPVKKTKSKSKSKKDEL</sequence>
<dbReference type="InterPro" id="IPR017937">
    <property type="entry name" value="Thioredoxin_CS"/>
</dbReference>
<feature type="region of interest" description="Disordered" evidence="1">
    <location>
        <begin position="1001"/>
        <end position="1046"/>
    </location>
</feature>
<dbReference type="PANTHER" id="PTHR46497">
    <property type="entry name" value="THIOREDOXIN DOMAIN-CONTAINING PROTEIN 11"/>
    <property type="match status" value="1"/>
</dbReference>
<dbReference type="KEGG" id="tut:107364469"/>
<dbReference type="OrthoDB" id="1910803at2759"/>
<dbReference type="STRING" id="32264.T1JTE4"/>
<dbReference type="Proteomes" id="UP000015104">
    <property type="component" value="Unassembled WGS sequence"/>
</dbReference>
<dbReference type="EnsemblMetazoa" id="tetur01g13810.1">
    <property type="protein sequence ID" value="tetur01g13810.1"/>
    <property type="gene ID" value="tetur01g13810"/>
</dbReference>
<evidence type="ECO:0000259" key="2">
    <source>
        <dbReference type="PROSITE" id="PS51352"/>
    </source>
</evidence>
<feature type="compositionally biased region" description="Basic residues" evidence="1">
    <location>
        <begin position="1032"/>
        <end position="1046"/>
    </location>
</feature>
<evidence type="ECO:0000256" key="1">
    <source>
        <dbReference type="SAM" id="MobiDB-lite"/>
    </source>
</evidence>
<dbReference type="InterPro" id="IPR013766">
    <property type="entry name" value="Thioredoxin_domain"/>
</dbReference>
<dbReference type="CDD" id="cd02995">
    <property type="entry name" value="PDI_a_PDI_a'_C"/>
    <property type="match status" value="1"/>
</dbReference>
<protein>
    <recommendedName>
        <fullName evidence="2">Thioredoxin domain-containing protein</fullName>
    </recommendedName>
</protein>
<accession>T1JTE4</accession>
<feature type="domain" description="Thioredoxin" evidence="2">
    <location>
        <begin position="123"/>
        <end position="298"/>
    </location>
</feature>
<dbReference type="Gene3D" id="3.40.30.10">
    <property type="entry name" value="Glutaredoxin"/>
    <property type="match status" value="2"/>
</dbReference>
<dbReference type="AlphaFoldDB" id="T1JTE4"/>
<dbReference type="HOGENOM" id="CLU_330181_0_0_1"/>
<gene>
    <name evidence="3" type="primary">107364469</name>
</gene>
<proteinExistence type="predicted"/>
<dbReference type="InterPro" id="IPR052792">
    <property type="entry name" value="Thioredoxin_dom-contain_11"/>
</dbReference>
<dbReference type="PROSITE" id="PS51352">
    <property type="entry name" value="THIOREDOXIN_2"/>
    <property type="match status" value="2"/>
</dbReference>
<dbReference type="eggNOG" id="KOG0190">
    <property type="taxonomic scope" value="Eukaryota"/>
</dbReference>
<dbReference type="PROSITE" id="PS00194">
    <property type="entry name" value="THIOREDOXIN_1"/>
    <property type="match status" value="1"/>
</dbReference>
<evidence type="ECO:0000313" key="4">
    <source>
        <dbReference type="Proteomes" id="UP000015104"/>
    </source>
</evidence>
<feature type="domain" description="Thioredoxin" evidence="2">
    <location>
        <begin position="745"/>
        <end position="878"/>
    </location>
</feature>